<dbReference type="Proteomes" id="UP001378956">
    <property type="component" value="Unassembled WGS sequence"/>
</dbReference>
<evidence type="ECO:0000313" key="2">
    <source>
        <dbReference type="Proteomes" id="UP001378956"/>
    </source>
</evidence>
<accession>A0ABU8NV20</accession>
<evidence type="ECO:0000313" key="1">
    <source>
        <dbReference type="EMBL" id="MEJ2905088.1"/>
    </source>
</evidence>
<comment type="caution">
    <text evidence="1">The sequence shown here is derived from an EMBL/GenBank/DDBJ whole genome shotgun (WGS) entry which is preliminary data.</text>
</comment>
<reference evidence="1 2" key="1">
    <citation type="submission" date="2024-03" db="EMBL/GenBank/DDBJ databases">
        <title>Sequence of Lycoming College Course Isolates.</title>
        <authorList>
            <person name="Plotts O."/>
            <person name="Newman J."/>
        </authorList>
    </citation>
    <scope>NUCLEOTIDE SEQUENCE [LARGE SCALE GENOMIC DNA]</scope>
    <source>
        <strain evidence="1 2">CJB-3</strain>
    </source>
</reference>
<dbReference type="Pfam" id="PF20449">
    <property type="entry name" value="DUF6706"/>
    <property type="match status" value="1"/>
</dbReference>
<protein>
    <submittedName>
        <fullName evidence="1">DUF6706 family protein</fullName>
    </submittedName>
</protein>
<keyword evidence="2" id="KW-1185">Reference proteome</keyword>
<gene>
    <name evidence="1" type="ORF">WAE58_21765</name>
</gene>
<name>A0ABU8NV20_9SPHI</name>
<proteinExistence type="predicted"/>
<sequence>MTIKEALTSTVAFILPKNRIEKALIDAELDGSADYTKASEKAIDLCMAGLLITLITSADETEDDLSTKLPNRDVLIKAFSALYRKWNLVDPFSPVIPKPTVRQITPW</sequence>
<organism evidence="1 2">
    <name type="scientific">Pedobacter panaciterrae</name>
    <dbReference type="NCBI Taxonomy" id="363849"/>
    <lineage>
        <taxon>Bacteria</taxon>
        <taxon>Pseudomonadati</taxon>
        <taxon>Bacteroidota</taxon>
        <taxon>Sphingobacteriia</taxon>
        <taxon>Sphingobacteriales</taxon>
        <taxon>Sphingobacteriaceae</taxon>
        <taxon>Pedobacter</taxon>
    </lineage>
</organism>
<dbReference type="RefSeq" id="WP_337717599.1">
    <property type="nucleotide sequence ID" value="NZ_JBBEUB010000009.1"/>
</dbReference>
<dbReference type="EMBL" id="JBBEUB010000009">
    <property type="protein sequence ID" value="MEJ2905088.1"/>
    <property type="molecule type" value="Genomic_DNA"/>
</dbReference>
<dbReference type="InterPro" id="IPR046552">
    <property type="entry name" value="DUF6706"/>
</dbReference>